<comment type="caution">
    <text evidence="11">The sequence shown here is derived from an EMBL/GenBank/DDBJ whole genome shotgun (WGS) entry which is preliminary data.</text>
</comment>
<evidence type="ECO:0000256" key="5">
    <source>
        <dbReference type="ARBA" id="ARBA00023134"/>
    </source>
</evidence>
<dbReference type="InterPro" id="IPR027417">
    <property type="entry name" value="P-loop_NTPase"/>
</dbReference>
<evidence type="ECO:0000256" key="2">
    <source>
        <dbReference type="ARBA" id="ARBA00022475"/>
    </source>
</evidence>
<evidence type="ECO:0000313" key="11">
    <source>
        <dbReference type="EMBL" id="KAF7689257.1"/>
    </source>
</evidence>
<dbReference type="GO" id="GO:0005525">
    <property type="term" value="F:GTP binding"/>
    <property type="evidence" value="ECO:0007669"/>
    <property type="project" value="UniProtKB-KW"/>
</dbReference>
<name>A0A8T0AAW1_SILME</name>
<dbReference type="NCBIfam" id="TIGR00231">
    <property type="entry name" value="small_GTP"/>
    <property type="match status" value="1"/>
</dbReference>
<reference evidence="11" key="1">
    <citation type="submission" date="2020-08" db="EMBL/GenBank/DDBJ databases">
        <title>Chromosome-level assembly of Southern catfish (Silurus meridionalis) provides insights into visual adaptation to the nocturnal and benthic lifestyles.</title>
        <authorList>
            <person name="Zhang Y."/>
            <person name="Wang D."/>
            <person name="Peng Z."/>
        </authorList>
    </citation>
    <scope>NUCLEOTIDE SEQUENCE</scope>
    <source>
        <strain evidence="11">SWU-2019-XX</strain>
        <tissue evidence="11">Muscle</tissue>
    </source>
</reference>
<dbReference type="OrthoDB" id="265044at2759"/>
<evidence type="ECO:0000256" key="3">
    <source>
        <dbReference type="ARBA" id="ARBA00022481"/>
    </source>
</evidence>
<evidence type="ECO:0000256" key="9">
    <source>
        <dbReference type="ARBA" id="ARBA00038061"/>
    </source>
</evidence>
<dbReference type="Proteomes" id="UP000606274">
    <property type="component" value="Unassembled WGS sequence"/>
</dbReference>
<dbReference type="EMBL" id="JABFDY010000024">
    <property type="protein sequence ID" value="KAF7689257.1"/>
    <property type="molecule type" value="Genomic_DNA"/>
</dbReference>
<dbReference type="PROSITE" id="PS51419">
    <property type="entry name" value="RAB"/>
    <property type="match status" value="1"/>
</dbReference>
<evidence type="ECO:0000313" key="12">
    <source>
        <dbReference type="Proteomes" id="UP000606274"/>
    </source>
</evidence>
<dbReference type="PANTHER" id="PTHR46149:SF2">
    <property type="entry name" value="GTP-BINDING PROTEIN RHES"/>
    <property type="match status" value="1"/>
</dbReference>
<dbReference type="InterPro" id="IPR052236">
    <property type="entry name" value="Small_GTPase_RasD"/>
</dbReference>
<evidence type="ECO:0000256" key="1">
    <source>
        <dbReference type="ARBA" id="ARBA00004193"/>
    </source>
</evidence>
<comment type="subcellular location">
    <subcellularLocation>
        <location evidence="1">Cell membrane</location>
        <topology evidence="1">Lipid-anchor</topology>
    </subcellularLocation>
</comment>
<dbReference type="Pfam" id="PF00071">
    <property type="entry name" value="Ras"/>
    <property type="match status" value="1"/>
</dbReference>
<dbReference type="SMART" id="SM00175">
    <property type="entry name" value="RAB"/>
    <property type="match status" value="1"/>
</dbReference>
<dbReference type="PRINTS" id="PR00449">
    <property type="entry name" value="RASTRNSFRMNG"/>
</dbReference>
<comment type="similarity">
    <text evidence="9">Belongs to the small GTPase superfamily. RasD family.</text>
</comment>
<evidence type="ECO:0000256" key="6">
    <source>
        <dbReference type="ARBA" id="ARBA00023136"/>
    </source>
</evidence>
<dbReference type="Gene3D" id="3.40.50.300">
    <property type="entry name" value="P-loop containing nucleotide triphosphate hydrolases"/>
    <property type="match status" value="1"/>
</dbReference>
<dbReference type="GO" id="GO:0031681">
    <property type="term" value="F:G-protein beta-subunit binding"/>
    <property type="evidence" value="ECO:0007669"/>
    <property type="project" value="TreeGrafter"/>
</dbReference>
<dbReference type="InterPro" id="IPR001806">
    <property type="entry name" value="Small_GTPase"/>
</dbReference>
<gene>
    <name evidence="11" type="ORF">HF521_012610</name>
</gene>
<dbReference type="PANTHER" id="PTHR46149">
    <property type="entry name" value="MIP08469P"/>
    <property type="match status" value="1"/>
</dbReference>
<dbReference type="AlphaFoldDB" id="A0A8T0AAW1"/>
<dbReference type="GO" id="GO:0003924">
    <property type="term" value="F:GTPase activity"/>
    <property type="evidence" value="ECO:0007669"/>
    <property type="project" value="InterPro"/>
</dbReference>
<keyword evidence="6" id="KW-0472">Membrane</keyword>
<keyword evidence="2" id="KW-1003">Cell membrane</keyword>
<evidence type="ECO:0000256" key="10">
    <source>
        <dbReference type="SAM" id="MobiDB-lite"/>
    </source>
</evidence>
<proteinExistence type="inferred from homology"/>
<keyword evidence="5" id="KW-0342">GTP-binding</keyword>
<evidence type="ECO:0000256" key="8">
    <source>
        <dbReference type="ARBA" id="ARBA00023289"/>
    </source>
</evidence>
<organism evidence="11 12">
    <name type="scientific">Silurus meridionalis</name>
    <name type="common">Southern catfish</name>
    <name type="synonym">Silurus soldatovi meridionalis</name>
    <dbReference type="NCBI Taxonomy" id="175797"/>
    <lineage>
        <taxon>Eukaryota</taxon>
        <taxon>Metazoa</taxon>
        <taxon>Chordata</taxon>
        <taxon>Craniata</taxon>
        <taxon>Vertebrata</taxon>
        <taxon>Euteleostomi</taxon>
        <taxon>Actinopterygii</taxon>
        <taxon>Neopterygii</taxon>
        <taxon>Teleostei</taxon>
        <taxon>Ostariophysi</taxon>
        <taxon>Siluriformes</taxon>
        <taxon>Siluridae</taxon>
        <taxon>Silurus</taxon>
    </lineage>
</organism>
<keyword evidence="8" id="KW-0636">Prenylation</keyword>
<evidence type="ECO:0000256" key="7">
    <source>
        <dbReference type="ARBA" id="ARBA00023288"/>
    </source>
</evidence>
<dbReference type="SMART" id="SM00174">
    <property type="entry name" value="RHO"/>
    <property type="match status" value="1"/>
</dbReference>
<keyword evidence="4" id="KW-0547">Nucleotide-binding</keyword>
<dbReference type="SUPFAM" id="SSF52540">
    <property type="entry name" value="P-loop containing nucleoside triphosphate hydrolases"/>
    <property type="match status" value="1"/>
</dbReference>
<keyword evidence="12" id="KW-1185">Reference proteome</keyword>
<feature type="region of interest" description="Disordered" evidence="10">
    <location>
        <begin position="1"/>
        <end position="31"/>
    </location>
</feature>
<protein>
    <recommendedName>
        <fullName evidence="13">Small monomeric GTPase</fullName>
    </recommendedName>
</protein>
<dbReference type="GO" id="GO:0007165">
    <property type="term" value="P:signal transduction"/>
    <property type="evidence" value="ECO:0007669"/>
    <property type="project" value="TreeGrafter"/>
</dbReference>
<keyword evidence="3" id="KW-0488">Methylation</keyword>
<dbReference type="FunFam" id="3.40.50.300:FF:000475">
    <property type="entry name" value="GTP-binding protein Rhes"/>
    <property type="match status" value="1"/>
</dbReference>
<dbReference type="PROSITE" id="PS51421">
    <property type="entry name" value="RAS"/>
    <property type="match status" value="1"/>
</dbReference>
<evidence type="ECO:0000256" key="4">
    <source>
        <dbReference type="ARBA" id="ARBA00022741"/>
    </source>
</evidence>
<dbReference type="InterPro" id="IPR005225">
    <property type="entry name" value="Small_GTP-bd"/>
</dbReference>
<dbReference type="SMART" id="SM00173">
    <property type="entry name" value="RAS"/>
    <property type="match status" value="1"/>
</dbReference>
<accession>A0A8T0AAW1</accession>
<evidence type="ECO:0008006" key="13">
    <source>
        <dbReference type="Google" id="ProtNLM"/>
    </source>
</evidence>
<dbReference type="GO" id="GO:0005886">
    <property type="term" value="C:plasma membrane"/>
    <property type="evidence" value="ECO:0007669"/>
    <property type="project" value="UniProtKB-SubCell"/>
</dbReference>
<keyword evidence="7" id="KW-0449">Lipoprotein</keyword>
<sequence length="354" mass="38471">MSPALTDTKPKDIQSSTVPRMQPGRAPAFHPSSSNTFLTGLGLGGLGVLGVAATISKAGLGVQRLAASQLIKRREKKARADEERSQTAAVLRAREALSAGPKPQNCRRMVVLGAPRVGKTAILKRFLRDGFDEQYEPTREDFHRKVYSIRGETYQVDILDASGERDFPAKRRLSILTGDIFLLVFSVDDRGSFDEVCALRSEISSAKAALLRSKARGSSVPLVVCANKVDLPVEQHAVSRTEALLAFAEGCALYETSAKESRNLEEVFAALAERGGLPVETGPSRHRKLSIRSYHNILRVARQRGGDAACGAVHPLARRPSFGTDLQLALASREEQTHSMKLRKVGTHPACPIQ</sequence>